<dbReference type="PANTHER" id="PTHR35391">
    <property type="entry name" value="C2H2-TYPE DOMAIN-CONTAINING PROTEIN-RELATED"/>
    <property type="match status" value="1"/>
</dbReference>
<dbReference type="EMBL" id="MU006587">
    <property type="protein sequence ID" value="KAF2744654.1"/>
    <property type="molecule type" value="Genomic_DNA"/>
</dbReference>
<name>A0A6A6V4L3_9PLEO</name>
<dbReference type="OrthoDB" id="6133115at2759"/>
<dbReference type="AlphaFoldDB" id="A0A6A6V4L3"/>
<dbReference type="InterPro" id="IPR001138">
    <property type="entry name" value="Zn2Cys6_DnaBD"/>
</dbReference>
<dbReference type="PROSITE" id="PS50048">
    <property type="entry name" value="ZN2_CY6_FUNGAL_2"/>
    <property type="match status" value="1"/>
</dbReference>
<dbReference type="Proteomes" id="UP000799440">
    <property type="component" value="Unassembled WGS sequence"/>
</dbReference>
<dbReference type="SMART" id="SM00066">
    <property type="entry name" value="GAL4"/>
    <property type="match status" value="1"/>
</dbReference>
<evidence type="ECO:0000256" key="1">
    <source>
        <dbReference type="ARBA" id="ARBA00023242"/>
    </source>
</evidence>
<dbReference type="InterPro" id="IPR058925">
    <property type="entry name" value="zf-C2H2_AcuF"/>
</dbReference>
<feature type="compositionally biased region" description="Acidic residues" evidence="2">
    <location>
        <begin position="181"/>
        <end position="190"/>
    </location>
</feature>
<sequence>MPKRSPGCFECRKRKVRCDETRPECTACIRRGTECPGYRPSQSFLLYKSDEDRDQFGLMKEYEDRYMSANQEEYFTLAEATSDCIRRFDDLCGLLQHDTDSQERCLLRHEEVDDQSGRFKIWAGNIGAFQSLPSPGSLEYRLRDAPKIASQLRDLLHDLLNALSNVIDIARGSRPNRRYDPDEDDSEESGSDQGLITWSNKEREPNHHEDPDLHDVPFCRSEAEELFDSLKETIASLFRYSMLIRKASPRDRFEKALSSRDSPFDPSPDIGHVGEKYTHLAQEKKIWLRIRLGKANTQRRQYLRYARDHRTKLSKPATRIQAPVILHASKPMAVPVFALNDPTVAKSEVPSRSTLAPTAASTLLAPEVGLAEENLRDDLSQTSYATSVKEEVNEANLRLPRLTDVNKGKGAFECPLCWTIVDIRKEKAWRKHAFADLRPYVCTFEACNLQLFSTRQDWFNHELEHHRAVWVCHFCKEKSNSPETAKDHLRLQHFQQNVTDDQLNALCDASKRPVKEIAASECPFCTEWESKLRQANPDIAPDEAIVVTPFQYRSHLGSHMQQLALFALPRGYLEDDADALSVASAVAAMGIDRKASNAGSKAGSDISAHSNERAPSLTASEHERIQTFNGAEFAKTLRAKSMPTSEKATDVLVDILPRLLAEEVDELFAHIQINELFEIAYAPWQQPRVLEWLKALCHGRYGSDAFFLTNGILWRWRPSGIFPDLLCQVLSGRTSSERGHIQREFLRLNNGRSLIEMVESQSNVWFAQMLGYIAFNNHVSDPSIIVALEDIKQAIDESRSDNQLPKDGLIVGNALQRTPTGTRRILGTCRPSDLMIRSADLGRVS</sequence>
<dbReference type="Gene3D" id="4.10.240.10">
    <property type="entry name" value="Zn(2)-C6 fungal-type DNA-binding domain"/>
    <property type="match status" value="1"/>
</dbReference>
<dbReference type="Pfam" id="PF00172">
    <property type="entry name" value="Zn_clus"/>
    <property type="match status" value="1"/>
</dbReference>
<accession>A0A6A6V4L3</accession>
<evidence type="ECO:0000259" key="3">
    <source>
        <dbReference type="PROSITE" id="PS50048"/>
    </source>
</evidence>
<dbReference type="SMART" id="SM00355">
    <property type="entry name" value="ZnF_C2H2"/>
    <property type="match status" value="2"/>
</dbReference>
<feature type="region of interest" description="Disordered" evidence="2">
    <location>
        <begin position="172"/>
        <end position="194"/>
    </location>
</feature>
<evidence type="ECO:0000256" key="2">
    <source>
        <dbReference type="SAM" id="MobiDB-lite"/>
    </source>
</evidence>
<evidence type="ECO:0000313" key="5">
    <source>
        <dbReference type="Proteomes" id="UP000799440"/>
    </source>
</evidence>
<gene>
    <name evidence="4" type="ORF">M011DRAFT_163604</name>
</gene>
<dbReference type="Pfam" id="PF26082">
    <property type="entry name" value="zf-C2H2_AcuF"/>
    <property type="match status" value="1"/>
</dbReference>
<dbReference type="InterPro" id="IPR013087">
    <property type="entry name" value="Znf_C2H2_type"/>
</dbReference>
<dbReference type="SUPFAM" id="SSF57701">
    <property type="entry name" value="Zn2/Cys6 DNA-binding domain"/>
    <property type="match status" value="1"/>
</dbReference>
<dbReference type="PANTHER" id="PTHR35391:SF7">
    <property type="entry name" value="C2H2-TYPE DOMAIN-CONTAINING PROTEIN"/>
    <property type="match status" value="1"/>
</dbReference>
<dbReference type="PROSITE" id="PS00463">
    <property type="entry name" value="ZN2_CY6_FUNGAL_1"/>
    <property type="match status" value="1"/>
</dbReference>
<dbReference type="GO" id="GO:0008270">
    <property type="term" value="F:zinc ion binding"/>
    <property type="evidence" value="ECO:0007669"/>
    <property type="project" value="InterPro"/>
</dbReference>
<dbReference type="InterPro" id="IPR036864">
    <property type="entry name" value="Zn2-C6_fun-type_DNA-bd_sf"/>
</dbReference>
<keyword evidence="5" id="KW-1185">Reference proteome</keyword>
<organism evidence="4 5">
    <name type="scientific">Sporormia fimetaria CBS 119925</name>
    <dbReference type="NCBI Taxonomy" id="1340428"/>
    <lineage>
        <taxon>Eukaryota</taxon>
        <taxon>Fungi</taxon>
        <taxon>Dikarya</taxon>
        <taxon>Ascomycota</taxon>
        <taxon>Pezizomycotina</taxon>
        <taxon>Dothideomycetes</taxon>
        <taxon>Pleosporomycetidae</taxon>
        <taxon>Pleosporales</taxon>
        <taxon>Sporormiaceae</taxon>
        <taxon>Sporormia</taxon>
    </lineage>
</organism>
<reference evidence="4" key="1">
    <citation type="journal article" date="2020" name="Stud. Mycol.">
        <title>101 Dothideomycetes genomes: a test case for predicting lifestyles and emergence of pathogens.</title>
        <authorList>
            <person name="Haridas S."/>
            <person name="Albert R."/>
            <person name="Binder M."/>
            <person name="Bloem J."/>
            <person name="Labutti K."/>
            <person name="Salamov A."/>
            <person name="Andreopoulos B."/>
            <person name="Baker S."/>
            <person name="Barry K."/>
            <person name="Bills G."/>
            <person name="Bluhm B."/>
            <person name="Cannon C."/>
            <person name="Castanera R."/>
            <person name="Culley D."/>
            <person name="Daum C."/>
            <person name="Ezra D."/>
            <person name="Gonzalez J."/>
            <person name="Henrissat B."/>
            <person name="Kuo A."/>
            <person name="Liang C."/>
            <person name="Lipzen A."/>
            <person name="Lutzoni F."/>
            <person name="Magnuson J."/>
            <person name="Mondo S."/>
            <person name="Nolan M."/>
            <person name="Ohm R."/>
            <person name="Pangilinan J."/>
            <person name="Park H.-J."/>
            <person name="Ramirez L."/>
            <person name="Alfaro M."/>
            <person name="Sun H."/>
            <person name="Tritt A."/>
            <person name="Yoshinaga Y."/>
            <person name="Zwiers L.-H."/>
            <person name="Turgeon B."/>
            <person name="Goodwin S."/>
            <person name="Spatafora J."/>
            <person name="Crous P."/>
            <person name="Grigoriev I."/>
        </authorList>
    </citation>
    <scope>NUCLEOTIDE SEQUENCE</scope>
    <source>
        <strain evidence="4">CBS 119925</strain>
    </source>
</reference>
<evidence type="ECO:0000313" key="4">
    <source>
        <dbReference type="EMBL" id="KAF2744654.1"/>
    </source>
</evidence>
<proteinExistence type="predicted"/>
<dbReference type="GO" id="GO:0000981">
    <property type="term" value="F:DNA-binding transcription factor activity, RNA polymerase II-specific"/>
    <property type="evidence" value="ECO:0007669"/>
    <property type="project" value="InterPro"/>
</dbReference>
<protein>
    <recommendedName>
        <fullName evidence="3">Zn(2)-C6 fungal-type domain-containing protein</fullName>
    </recommendedName>
</protein>
<keyword evidence="1" id="KW-0539">Nucleus</keyword>
<dbReference type="CDD" id="cd00067">
    <property type="entry name" value="GAL4"/>
    <property type="match status" value="1"/>
</dbReference>
<feature type="domain" description="Zn(2)-C6 fungal-type" evidence="3">
    <location>
        <begin position="7"/>
        <end position="35"/>
    </location>
</feature>
<feature type="region of interest" description="Disordered" evidence="2">
    <location>
        <begin position="597"/>
        <end position="618"/>
    </location>
</feature>